<evidence type="ECO:0000313" key="2">
    <source>
        <dbReference type="EMBL" id="MDP5276389.1"/>
    </source>
</evidence>
<name>A0ABT9J609_9BACL</name>
<protein>
    <recommendedName>
        <fullName evidence="4">Protein-export membrane protein SecG</fullName>
    </recommendedName>
</protein>
<proteinExistence type="predicted"/>
<evidence type="ECO:0000256" key="1">
    <source>
        <dbReference type="SAM" id="Phobius"/>
    </source>
</evidence>
<dbReference type="EMBL" id="JAVAMP010000014">
    <property type="protein sequence ID" value="MDP5276389.1"/>
    <property type="molecule type" value="Genomic_DNA"/>
</dbReference>
<keyword evidence="1" id="KW-1133">Transmembrane helix</keyword>
<keyword evidence="1" id="KW-0472">Membrane</keyword>
<keyword evidence="3" id="KW-1185">Reference proteome</keyword>
<gene>
    <name evidence="2" type="ORF">Q5Y73_20045</name>
</gene>
<organism evidence="2 3">
    <name type="scientific">Chengkuizengella axinellae</name>
    <dbReference type="NCBI Taxonomy" id="3064388"/>
    <lineage>
        <taxon>Bacteria</taxon>
        <taxon>Bacillati</taxon>
        <taxon>Bacillota</taxon>
        <taxon>Bacilli</taxon>
        <taxon>Bacillales</taxon>
        <taxon>Paenibacillaceae</taxon>
        <taxon>Chengkuizengella</taxon>
    </lineage>
</organism>
<evidence type="ECO:0000313" key="3">
    <source>
        <dbReference type="Proteomes" id="UP001231941"/>
    </source>
</evidence>
<reference evidence="2 3" key="1">
    <citation type="submission" date="2023-08" db="EMBL/GenBank/DDBJ databases">
        <authorList>
            <person name="Park J.-S."/>
        </authorList>
    </citation>
    <scope>NUCLEOTIDE SEQUENCE [LARGE SCALE GENOMIC DNA]</scope>
    <source>
        <strain evidence="2 3">2205SS18-9</strain>
    </source>
</reference>
<feature type="transmembrane region" description="Helical" evidence="1">
    <location>
        <begin position="6"/>
        <end position="23"/>
    </location>
</feature>
<dbReference type="Proteomes" id="UP001231941">
    <property type="component" value="Unassembled WGS sequence"/>
</dbReference>
<accession>A0ABT9J609</accession>
<dbReference type="RefSeq" id="WP_305993695.1">
    <property type="nucleotide sequence ID" value="NZ_JAVAMP010000014.1"/>
</dbReference>
<sequence length="67" mass="7581">MLWNMVLVVIVLLVGVIGTIMIGQSKSNKEGNPSYFQQTGKKWARLSAFYVIGIIVFAIVFIIFFNR</sequence>
<comment type="caution">
    <text evidence="2">The sequence shown here is derived from an EMBL/GenBank/DDBJ whole genome shotgun (WGS) entry which is preliminary data.</text>
</comment>
<feature type="transmembrane region" description="Helical" evidence="1">
    <location>
        <begin position="43"/>
        <end position="65"/>
    </location>
</feature>
<evidence type="ECO:0008006" key="4">
    <source>
        <dbReference type="Google" id="ProtNLM"/>
    </source>
</evidence>
<keyword evidence="1" id="KW-0812">Transmembrane</keyword>